<dbReference type="EMBL" id="JACICY010000023">
    <property type="protein sequence ID" value="MBB3862780.1"/>
    <property type="molecule type" value="Genomic_DNA"/>
</dbReference>
<accession>A0A7W5ZZ85</accession>
<comment type="caution">
    <text evidence="1">The sequence shown here is derived from an EMBL/GenBank/DDBJ whole genome shotgun (WGS) entry which is preliminary data.</text>
</comment>
<dbReference type="RefSeq" id="WP_183615223.1">
    <property type="nucleotide sequence ID" value="NZ_JACICY010000023.1"/>
</dbReference>
<evidence type="ECO:0000313" key="1">
    <source>
        <dbReference type="EMBL" id="MBB3862780.1"/>
    </source>
</evidence>
<proteinExistence type="predicted"/>
<gene>
    <name evidence="1" type="ORF">GGQ88_004082</name>
</gene>
<evidence type="ECO:0000313" key="2">
    <source>
        <dbReference type="Proteomes" id="UP000562395"/>
    </source>
</evidence>
<name>A0A7W5ZZ85_9SPHN</name>
<dbReference type="Proteomes" id="UP000562395">
    <property type="component" value="Unassembled WGS sequence"/>
</dbReference>
<dbReference type="AlphaFoldDB" id="A0A7W5ZZ85"/>
<organism evidence="1 2">
    <name type="scientific">Novosphingobium hassiacum</name>
    <dbReference type="NCBI Taxonomy" id="173676"/>
    <lineage>
        <taxon>Bacteria</taxon>
        <taxon>Pseudomonadati</taxon>
        <taxon>Pseudomonadota</taxon>
        <taxon>Alphaproteobacteria</taxon>
        <taxon>Sphingomonadales</taxon>
        <taxon>Sphingomonadaceae</taxon>
        <taxon>Novosphingobium</taxon>
    </lineage>
</organism>
<protein>
    <submittedName>
        <fullName evidence="1">Uncharacterized protein</fullName>
    </submittedName>
</protein>
<sequence>MKLDDVLGGFDLDIVLRDVSCDAGVPPVRRAIAALCIGVGIDDAWLSVRELREAVSLVHEGADGGRARLATILSTACDDFQRAIYYCLAGRGVGEMAEAMDWLLAILKARGRTSAWLSRSRVQRRDLVSPYVCEAPDGPLVSPDADFELGRSWFVDRGPGPY</sequence>
<keyword evidence="2" id="KW-1185">Reference proteome</keyword>
<reference evidence="1 2" key="1">
    <citation type="submission" date="2020-08" db="EMBL/GenBank/DDBJ databases">
        <title>Genomic Encyclopedia of Type Strains, Phase IV (KMG-IV): sequencing the most valuable type-strain genomes for metagenomic binning, comparative biology and taxonomic classification.</title>
        <authorList>
            <person name="Goeker M."/>
        </authorList>
    </citation>
    <scope>NUCLEOTIDE SEQUENCE [LARGE SCALE GENOMIC DNA]</scope>
    <source>
        <strain evidence="1 2">DSM 14552</strain>
    </source>
</reference>